<reference evidence="2 3" key="1">
    <citation type="submission" date="2020-12" db="EMBL/GenBank/DDBJ databases">
        <title>Bacterial novel species Adhaeribacter sp. BT258 isolated from soil.</title>
        <authorList>
            <person name="Jung H.-Y."/>
        </authorList>
    </citation>
    <scope>NUCLEOTIDE SEQUENCE [LARGE SCALE GENOMIC DNA]</scope>
    <source>
        <strain evidence="2 3">BT258</strain>
    </source>
</reference>
<dbReference type="EMBL" id="JAEHFX010000001">
    <property type="protein sequence ID" value="MBK0401808.1"/>
    <property type="molecule type" value="Genomic_DNA"/>
</dbReference>
<dbReference type="InterPro" id="IPR056975">
    <property type="entry name" value="HTH_73"/>
</dbReference>
<feature type="domain" description="HTH-like" evidence="1">
    <location>
        <begin position="1"/>
        <end position="60"/>
    </location>
</feature>
<evidence type="ECO:0000313" key="2">
    <source>
        <dbReference type="EMBL" id="MBK0401808.1"/>
    </source>
</evidence>
<organism evidence="2 3">
    <name type="scientific">Adhaeribacter terrigena</name>
    <dbReference type="NCBI Taxonomy" id="2793070"/>
    <lineage>
        <taxon>Bacteria</taxon>
        <taxon>Pseudomonadati</taxon>
        <taxon>Bacteroidota</taxon>
        <taxon>Cytophagia</taxon>
        <taxon>Cytophagales</taxon>
        <taxon>Hymenobacteraceae</taxon>
        <taxon>Adhaeribacter</taxon>
    </lineage>
</organism>
<protein>
    <recommendedName>
        <fullName evidence="1">HTH-like domain-containing protein</fullName>
    </recommendedName>
</protein>
<proteinExistence type="predicted"/>
<evidence type="ECO:0000259" key="1">
    <source>
        <dbReference type="Pfam" id="PF24718"/>
    </source>
</evidence>
<gene>
    <name evidence="2" type="ORF">I5M27_02360</name>
</gene>
<keyword evidence="3" id="KW-1185">Reference proteome</keyword>
<name>A0ABS1BZP0_9BACT</name>
<dbReference type="Proteomes" id="UP000644147">
    <property type="component" value="Unassembled WGS sequence"/>
</dbReference>
<accession>A0ABS1BZP0</accession>
<evidence type="ECO:0000313" key="3">
    <source>
        <dbReference type="Proteomes" id="UP000644147"/>
    </source>
</evidence>
<sequence>MYNSAERGEQVTGIYRFGIGYSNEILKHGIREVIEESGLRPAFRAELSKAVKLAKYVKLK</sequence>
<dbReference type="Pfam" id="PF24718">
    <property type="entry name" value="HTH_73"/>
    <property type="match status" value="1"/>
</dbReference>
<comment type="caution">
    <text evidence="2">The sequence shown here is derived from an EMBL/GenBank/DDBJ whole genome shotgun (WGS) entry which is preliminary data.</text>
</comment>